<keyword evidence="4 12" id="KW-0812">Transmembrane</keyword>
<dbReference type="NCBIfam" id="TIGR00916">
    <property type="entry name" value="2A0604s01"/>
    <property type="match status" value="1"/>
</dbReference>
<evidence type="ECO:0000256" key="7">
    <source>
        <dbReference type="ARBA" id="ARBA00023010"/>
    </source>
</evidence>
<evidence type="ECO:0000256" key="11">
    <source>
        <dbReference type="ARBA" id="ARBA00061053"/>
    </source>
</evidence>
<dbReference type="SUPFAM" id="SSF82866">
    <property type="entry name" value="Multidrug efflux transporter AcrB transmembrane domain"/>
    <property type="match status" value="1"/>
</dbReference>
<comment type="similarity">
    <text evidence="12">Belongs to the SecD/SecF family. SecF subfamily.</text>
</comment>
<organism evidence="14 15">
    <name type="scientific">candidate division TA06 bacterium</name>
    <dbReference type="NCBI Taxonomy" id="2250710"/>
    <lineage>
        <taxon>Bacteria</taxon>
        <taxon>Bacteria division TA06</taxon>
    </lineage>
</organism>
<dbReference type="InterPro" id="IPR055344">
    <property type="entry name" value="SecD_SecF_C_bact"/>
</dbReference>
<dbReference type="GO" id="GO:0043952">
    <property type="term" value="P:protein transport by the Sec complex"/>
    <property type="evidence" value="ECO:0007669"/>
    <property type="project" value="UniProtKB-UniRule"/>
</dbReference>
<dbReference type="GO" id="GO:0065002">
    <property type="term" value="P:intracellular protein transmembrane transport"/>
    <property type="evidence" value="ECO:0007669"/>
    <property type="project" value="UniProtKB-UniRule"/>
</dbReference>
<dbReference type="Gene3D" id="1.20.1640.10">
    <property type="entry name" value="Multidrug efflux transporter AcrB transmembrane domain"/>
    <property type="match status" value="1"/>
</dbReference>
<evidence type="ECO:0000256" key="10">
    <source>
        <dbReference type="ARBA" id="ARBA00060856"/>
    </source>
</evidence>
<feature type="transmembrane region" description="Helical" evidence="12">
    <location>
        <begin position="276"/>
        <end position="293"/>
    </location>
</feature>
<gene>
    <name evidence="12 14" type="primary">secF</name>
    <name evidence="14" type="ORF">E3J62_00715</name>
</gene>
<keyword evidence="7 12" id="KW-0811">Translocation</keyword>
<dbReference type="PANTHER" id="PTHR30081:SF8">
    <property type="entry name" value="PROTEIN TRANSLOCASE SUBUNIT SECF"/>
    <property type="match status" value="1"/>
</dbReference>
<keyword evidence="5 12" id="KW-0653">Protein transport</keyword>
<evidence type="ECO:0000313" key="15">
    <source>
        <dbReference type="Proteomes" id="UP000315525"/>
    </source>
</evidence>
<dbReference type="InterPro" id="IPR048634">
    <property type="entry name" value="SecD_SecF_C"/>
</dbReference>
<dbReference type="InterPro" id="IPR005665">
    <property type="entry name" value="SecF_bac"/>
</dbReference>
<name>A0A523UZ30_UNCT6</name>
<dbReference type="GO" id="GO:0005886">
    <property type="term" value="C:plasma membrane"/>
    <property type="evidence" value="ECO:0007669"/>
    <property type="project" value="UniProtKB-SubCell"/>
</dbReference>
<dbReference type="AlphaFoldDB" id="A0A523UZ30"/>
<feature type="transmembrane region" description="Helical" evidence="12">
    <location>
        <begin position="379"/>
        <end position="397"/>
    </location>
</feature>
<evidence type="ECO:0000256" key="1">
    <source>
        <dbReference type="ARBA" id="ARBA00004651"/>
    </source>
</evidence>
<sequence length="441" mass="47492">MLRIFKKPEIDFIGFRKHAFIVSGTLIVIGLISLIVRGGPNYGIDFTGGSLIQVHFDKPIKTDEIRSSLAKIGMSKAVIQRFGTASDFLITTKGEIGIDSTGPEILSVEIDPNPTAGAALVTVKTTVSDEYTGGSIVMVVEMSVDSAVAPGEGTVMSAVDFFDSRREAASSTLPIEWKPGETHTIYVRAEDSKGNWGDTGSAKLYVTAKGVTSTPGELKEEAVPPGRSEARDAGLGLGMGQYVAEKLRADFPDNAPRVDREELVGPRVSKGLQGKAAIALAVGMLAILVYVGFRFTLRFGVGAVIALFHDVLITIGIFSIFNREITIPIIAALLTIVGYSINDSIVVSDRIRENLRTMRKTKFEVLVNRSINQTLSRTIVTSLTTMLVLVGLLIFGGPVLRDFALALLIGVVVGTYSSIFVVAPVVIEWERLSPSKKIMMR</sequence>
<dbReference type="InterPro" id="IPR022646">
    <property type="entry name" value="SecD/SecF_CS"/>
</dbReference>
<evidence type="ECO:0000256" key="5">
    <source>
        <dbReference type="ARBA" id="ARBA00022927"/>
    </source>
</evidence>
<evidence type="ECO:0000256" key="8">
    <source>
        <dbReference type="ARBA" id="ARBA00023136"/>
    </source>
</evidence>
<dbReference type="EMBL" id="SOJN01000011">
    <property type="protein sequence ID" value="TET47669.1"/>
    <property type="molecule type" value="Genomic_DNA"/>
</dbReference>
<dbReference type="InterPro" id="IPR022645">
    <property type="entry name" value="SecD/SecF_bac"/>
</dbReference>
<dbReference type="PANTHER" id="PTHR30081">
    <property type="entry name" value="PROTEIN-EXPORT MEMBRANE PROTEIN SEC"/>
    <property type="match status" value="1"/>
</dbReference>
<comment type="similarity">
    <text evidence="10">In the C-terminal section; belongs to the SecD/SecF family. SecF subfamily.</text>
</comment>
<dbReference type="Pfam" id="PF07549">
    <property type="entry name" value="Sec_GG"/>
    <property type="match status" value="1"/>
</dbReference>
<dbReference type="GO" id="GO:0015450">
    <property type="term" value="F:protein-transporting ATPase activity"/>
    <property type="evidence" value="ECO:0007669"/>
    <property type="project" value="InterPro"/>
</dbReference>
<dbReference type="FunFam" id="1.20.1640.10:FF:000024">
    <property type="entry name" value="Multifunctional fusion protein"/>
    <property type="match status" value="1"/>
</dbReference>
<accession>A0A523UZ30</accession>
<dbReference type="PRINTS" id="PR01755">
    <property type="entry name" value="SECFTRNLCASE"/>
</dbReference>
<feature type="transmembrane region" description="Helical" evidence="12">
    <location>
        <begin position="403"/>
        <end position="427"/>
    </location>
</feature>
<feature type="domain" description="Protein export membrane protein SecD/SecF C-terminal" evidence="13">
    <location>
        <begin position="257"/>
        <end position="430"/>
    </location>
</feature>
<dbReference type="HAMAP" id="MF_01464_B">
    <property type="entry name" value="SecF_B"/>
    <property type="match status" value="1"/>
</dbReference>
<keyword evidence="6 12" id="KW-1133">Transmembrane helix</keyword>
<comment type="subunit">
    <text evidence="12">Forms a complex with SecD. Part of the essential Sec protein translocation apparatus which comprises SecA, SecYEG and auxiliary proteins SecDF. Other proteins may also be involved.</text>
</comment>
<comment type="caution">
    <text evidence="14">The sequence shown here is derived from an EMBL/GenBank/DDBJ whole genome shotgun (WGS) entry which is preliminary data.</text>
</comment>
<keyword evidence="3 12" id="KW-1003">Cell membrane</keyword>
<comment type="subcellular location">
    <subcellularLocation>
        <location evidence="1 12">Cell membrane</location>
        <topology evidence="1 12">Multi-pass membrane protein</topology>
    </subcellularLocation>
</comment>
<evidence type="ECO:0000256" key="4">
    <source>
        <dbReference type="ARBA" id="ARBA00022692"/>
    </source>
</evidence>
<feature type="transmembrane region" description="Helical" evidence="12">
    <location>
        <begin position="327"/>
        <end position="348"/>
    </location>
</feature>
<evidence type="ECO:0000256" key="2">
    <source>
        <dbReference type="ARBA" id="ARBA00022448"/>
    </source>
</evidence>
<dbReference type="InterPro" id="IPR022813">
    <property type="entry name" value="SecD/SecF_arch_bac"/>
</dbReference>
<comment type="function">
    <text evidence="9 12">Part of the Sec protein translocase complex. Interacts with the SecYEG preprotein conducting channel. SecDF uses the proton motive force (PMF) to complete protein translocation after the ATP-dependent function of SecA.</text>
</comment>
<keyword evidence="2 12" id="KW-0813">Transport</keyword>
<protein>
    <recommendedName>
        <fullName evidence="12">Protein-export membrane protein SecF</fullName>
    </recommendedName>
</protein>
<feature type="transmembrane region" description="Helical" evidence="12">
    <location>
        <begin position="20"/>
        <end position="36"/>
    </location>
</feature>
<evidence type="ECO:0000256" key="12">
    <source>
        <dbReference type="HAMAP-Rule" id="MF_01464"/>
    </source>
</evidence>
<comment type="similarity">
    <text evidence="11">In the N-terminal section; belongs to the SecD/SecF family. SecD subfamily.</text>
</comment>
<dbReference type="Proteomes" id="UP000315525">
    <property type="component" value="Unassembled WGS sequence"/>
</dbReference>
<evidence type="ECO:0000313" key="14">
    <source>
        <dbReference type="EMBL" id="TET47669.1"/>
    </source>
</evidence>
<feature type="transmembrane region" description="Helical" evidence="12">
    <location>
        <begin position="300"/>
        <end position="321"/>
    </location>
</feature>
<dbReference type="Pfam" id="PF02355">
    <property type="entry name" value="SecD_SecF_C"/>
    <property type="match status" value="1"/>
</dbReference>
<keyword evidence="8 12" id="KW-0472">Membrane</keyword>
<dbReference type="GO" id="GO:0006605">
    <property type="term" value="P:protein targeting"/>
    <property type="evidence" value="ECO:0007669"/>
    <property type="project" value="UniProtKB-UniRule"/>
</dbReference>
<reference evidence="14 15" key="1">
    <citation type="submission" date="2019-03" db="EMBL/GenBank/DDBJ databases">
        <title>Metabolic potential of uncultured bacteria and archaea associated with petroleum seepage in deep-sea sediments.</title>
        <authorList>
            <person name="Dong X."/>
            <person name="Hubert C."/>
        </authorList>
    </citation>
    <scope>NUCLEOTIDE SEQUENCE [LARGE SCALE GENOMIC DNA]</scope>
    <source>
        <strain evidence="14">E44_bin18</strain>
    </source>
</reference>
<evidence type="ECO:0000256" key="9">
    <source>
        <dbReference type="ARBA" id="ARBA00059018"/>
    </source>
</evidence>
<evidence type="ECO:0000256" key="6">
    <source>
        <dbReference type="ARBA" id="ARBA00022989"/>
    </source>
</evidence>
<evidence type="ECO:0000259" key="13">
    <source>
        <dbReference type="Pfam" id="PF02355"/>
    </source>
</evidence>
<dbReference type="NCBIfam" id="TIGR00966">
    <property type="entry name" value="transloc_SecF"/>
    <property type="match status" value="1"/>
</dbReference>
<proteinExistence type="inferred from homology"/>
<evidence type="ECO:0000256" key="3">
    <source>
        <dbReference type="ARBA" id="ARBA00022475"/>
    </source>
</evidence>